<keyword evidence="2" id="KW-1185">Reference proteome</keyword>
<accession>A0ABY6P352</accession>
<sequence length="70" mass="7866">MSPKVRQQVMRRAERRQPAVLNHRTTQDRVEVTASAGPVARPIFWLLPLSVSVSAASDGLILRDVDRVFL</sequence>
<organism evidence="1 2">
    <name type="scientific">Rhodococcus antarcticus</name>
    <dbReference type="NCBI Taxonomy" id="2987751"/>
    <lineage>
        <taxon>Bacteria</taxon>
        <taxon>Bacillati</taxon>
        <taxon>Actinomycetota</taxon>
        <taxon>Actinomycetes</taxon>
        <taxon>Mycobacteriales</taxon>
        <taxon>Nocardiaceae</taxon>
        <taxon>Rhodococcus</taxon>
    </lineage>
</organism>
<dbReference type="RefSeq" id="WP_265384176.1">
    <property type="nucleotide sequence ID" value="NZ_CP110615.1"/>
</dbReference>
<name>A0ABY6P352_9NOCA</name>
<evidence type="ECO:0000313" key="1">
    <source>
        <dbReference type="EMBL" id="UZJ26072.1"/>
    </source>
</evidence>
<reference evidence="1" key="1">
    <citation type="submission" date="2022-10" db="EMBL/GenBank/DDBJ databases">
        <title>Rhodococcus sp.75.</title>
        <authorList>
            <person name="Sun M."/>
        </authorList>
    </citation>
    <scope>NUCLEOTIDE SEQUENCE</scope>
    <source>
        <strain evidence="1">75</strain>
    </source>
</reference>
<proteinExistence type="predicted"/>
<gene>
    <name evidence="1" type="ORF">RHODO2019_06475</name>
</gene>
<dbReference type="EMBL" id="CP110615">
    <property type="protein sequence ID" value="UZJ26072.1"/>
    <property type="molecule type" value="Genomic_DNA"/>
</dbReference>
<dbReference type="Proteomes" id="UP001164965">
    <property type="component" value="Chromosome"/>
</dbReference>
<evidence type="ECO:0000313" key="2">
    <source>
        <dbReference type="Proteomes" id="UP001164965"/>
    </source>
</evidence>
<protein>
    <submittedName>
        <fullName evidence="1">Uncharacterized protein</fullName>
    </submittedName>
</protein>